<accession>A0ABQ8TS00</accession>
<sequence length="255" mass="28622">IVFKWILFHCGILGNENADALAKKGSTATYRPVTKSTYYSVKRFIKSTYLDFNKQNLITQSEGKNGTLCIIIHRVQFGGSFEHPLTDLWLPTKTPLTIPFCPLVPNFHSCDNPGDLRNYAVKLTGFLKFGKDSATLPPRGFDGHLSILLNEGCDWLLTREDKISVTVRKTFIYDNQLVGGSRSRDFNKTTNTACSALYNSAVLLIKEPSKQFDKIAYRVWPCRGECNAVKVVKWGSDNSQTADTVQATNSRKTPR</sequence>
<protein>
    <recommendedName>
        <fullName evidence="3">RNase H type-1 domain-containing protein</fullName>
    </recommendedName>
</protein>
<keyword evidence="2" id="KW-1185">Reference proteome</keyword>
<reference evidence="1 2" key="1">
    <citation type="journal article" date="2022" name="Allergy">
        <title>Genome assembly and annotation of Periplaneta americana reveal a comprehensive cockroach allergen profile.</title>
        <authorList>
            <person name="Wang L."/>
            <person name="Xiong Q."/>
            <person name="Saelim N."/>
            <person name="Wang L."/>
            <person name="Nong W."/>
            <person name="Wan A.T."/>
            <person name="Shi M."/>
            <person name="Liu X."/>
            <person name="Cao Q."/>
            <person name="Hui J.H.L."/>
            <person name="Sookrung N."/>
            <person name="Leung T.F."/>
            <person name="Tungtrongchitr A."/>
            <person name="Tsui S.K.W."/>
        </authorList>
    </citation>
    <scope>NUCLEOTIDE SEQUENCE [LARGE SCALE GENOMIC DNA]</scope>
    <source>
        <strain evidence="1">PWHHKU_190912</strain>
    </source>
</reference>
<name>A0ABQ8TS00_PERAM</name>
<dbReference type="Proteomes" id="UP001148838">
    <property type="component" value="Unassembled WGS sequence"/>
</dbReference>
<gene>
    <name evidence="1" type="ORF">ANN_00458</name>
</gene>
<evidence type="ECO:0008006" key="3">
    <source>
        <dbReference type="Google" id="ProtNLM"/>
    </source>
</evidence>
<feature type="non-terminal residue" evidence="1">
    <location>
        <position position="255"/>
    </location>
</feature>
<dbReference type="EMBL" id="JAJSOF020000003">
    <property type="protein sequence ID" value="KAJ4449063.1"/>
    <property type="molecule type" value="Genomic_DNA"/>
</dbReference>
<evidence type="ECO:0000313" key="1">
    <source>
        <dbReference type="EMBL" id="KAJ4449063.1"/>
    </source>
</evidence>
<proteinExistence type="predicted"/>
<feature type="non-terminal residue" evidence="1">
    <location>
        <position position="1"/>
    </location>
</feature>
<evidence type="ECO:0000313" key="2">
    <source>
        <dbReference type="Proteomes" id="UP001148838"/>
    </source>
</evidence>
<comment type="caution">
    <text evidence="1">The sequence shown here is derived from an EMBL/GenBank/DDBJ whole genome shotgun (WGS) entry which is preliminary data.</text>
</comment>
<organism evidence="1 2">
    <name type="scientific">Periplaneta americana</name>
    <name type="common">American cockroach</name>
    <name type="synonym">Blatta americana</name>
    <dbReference type="NCBI Taxonomy" id="6978"/>
    <lineage>
        <taxon>Eukaryota</taxon>
        <taxon>Metazoa</taxon>
        <taxon>Ecdysozoa</taxon>
        <taxon>Arthropoda</taxon>
        <taxon>Hexapoda</taxon>
        <taxon>Insecta</taxon>
        <taxon>Pterygota</taxon>
        <taxon>Neoptera</taxon>
        <taxon>Polyneoptera</taxon>
        <taxon>Dictyoptera</taxon>
        <taxon>Blattodea</taxon>
        <taxon>Blattoidea</taxon>
        <taxon>Blattidae</taxon>
        <taxon>Blattinae</taxon>
        <taxon>Periplaneta</taxon>
    </lineage>
</organism>